<proteinExistence type="predicted"/>
<protein>
    <submittedName>
        <fullName evidence="1">YcgN family cysteine cluster protein</fullName>
    </submittedName>
</protein>
<dbReference type="Proteomes" id="UP001294570">
    <property type="component" value="Unassembled WGS sequence"/>
</dbReference>
<gene>
    <name evidence="1" type="ORF">TOI97_01385</name>
</gene>
<name>A0ABU5GPX3_9GAMM</name>
<reference evidence="1 2" key="1">
    <citation type="submission" date="2023-12" db="EMBL/GenBank/DDBJ databases">
        <title>Denitrificimonas halotolerans sp. nov.,a novel species isolated from landfill leachate.</title>
        <authorList>
            <person name="Wang S."/>
        </authorList>
    </citation>
    <scope>NUCLEOTIDE SEQUENCE [LARGE SCALE GENOMIC DNA]</scope>
    <source>
        <strain evidence="1 2">JX-1</strain>
    </source>
</reference>
<dbReference type="InterPro" id="IPR005358">
    <property type="entry name" value="Puta_zinc/iron-chelating_dom"/>
</dbReference>
<comment type="caution">
    <text evidence="1">The sequence shown here is derived from an EMBL/GenBank/DDBJ whole genome shotgun (WGS) entry which is preliminary data.</text>
</comment>
<dbReference type="PANTHER" id="PTHR37421:SF1">
    <property type="entry name" value="UPF0260 PROTEIN YCGN"/>
    <property type="match status" value="1"/>
</dbReference>
<dbReference type="Pfam" id="PF03692">
    <property type="entry name" value="CxxCxxCC"/>
    <property type="match status" value="1"/>
</dbReference>
<dbReference type="EMBL" id="JAXIVU010000001">
    <property type="protein sequence ID" value="MDY7218236.1"/>
    <property type="molecule type" value="Genomic_DNA"/>
</dbReference>
<evidence type="ECO:0000313" key="1">
    <source>
        <dbReference type="EMBL" id="MDY7218236.1"/>
    </source>
</evidence>
<dbReference type="PIRSF" id="PIRSF006173">
    <property type="entry name" value="UCP006173"/>
    <property type="match status" value="1"/>
</dbReference>
<keyword evidence="2" id="KW-1185">Reference proteome</keyword>
<accession>A0ABU5GPX3</accession>
<dbReference type="RefSeq" id="WP_321552328.1">
    <property type="nucleotide sequence ID" value="NZ_JAXIVU010000001.1"/>
</dbReference>
<dbReference type="InterPro" id="IPR008228">
    <property type="entry name" value="UCP006173"/>
</dbReference>
<organism evidence="1 2">
    <name type="scientific">Denitrificimonas halotolerans</name>
    <dbReference type="NCBI Taxonomy" id="3098930"/>
    <lineage>
        <taxon>Bacteria</taxon>
        <taxon>Pseudomonadati</taxon>
        <taxon>Pseudomonadota</taxon>
        <taxon>Gammaproteobacteria</taxon>
        <taxon>Pseudomonadales</taxon>
        <taxon>Pseudomonadaceae</taxon>
        <taxon>Denitrificimonas</taxon>
    </lineage>
</organism>
<sequence length="145" mass="16974">MRENFWENYSLGELNAKEWEALCDGCGQCCLVREVNDNKVTVFNIACELLDISTSRCSDYSNRLKKVPYCHKLTAENIPHYNWLPESCTYRRIHRGEPLPHWHPLLNGTRHKMRRKGITVCATAVPASQVPRRRRKQHIIKTKLI</sequence>
<evidence type="ECO:0000313" key="2">
    <source>
        <dbReference type="Proteomes" id="UP001294570"/>
    </source>
</evidence>
<dbReference type="PANTHER" id="PTHR37421">
    <property type="entry name" value="UPF0260 PROTEIN YCGN"/>
    <property type="match status" value="1"/>
</dbReference>